<dbReference type="InterPro" id="IPR003439">
    <property type="entry name" value="ABC_transporter-like_ATP-bd"/>
</dbReference>
<feature type="transmembrane region" description="Helical" evidence="9">
    <location>
        <begin position="266"/>
        <end position="286"/>
    </location>
</feature>
<dbReference type="CDD" id="cd03228">
    <property type="entry name" value="ABCC_MRP_Like"/>
    <property type="match status" value="1"/>
</dbReference>
<dbReference type="InterPro" id="IPR039421">
    <property type="entry name" value="Type_1_exporter"/>
</dbReference>
<dbReference type="InterPro" id="IPR036640">
    <property type="entry name" value="ABC1_TM_sf"/>
</dbReference>
<evidence type="ECO:0000259" key="11">
    <source>
        <dbReference type="PROSITE" id="PS50929"/>
    </source>
</evidence>
<keyword evidence="8 9" id="KW-0472">Membrane</keyword>
<dbReference type="PROSITE" id="PS50893">
    <property type="entry name" value="ABC_TRANSPORTER_2"/>
    <property type="match status" value="1"/>
</dbReference>
<feature type="transmembrane region" description="Helical" evidence="9">
    <location>
        <begin position="229"/>
        <end position="254"/>
    </location>
</feature>
<dbReference type="PANTHER" id="PTHR24221:SF654">
    <property type="entry name" value="ATP-BINDING CASSETTE SUB-FAMILY B MEMBER 6"/>
    <property type="match status" value="1"/>
</dbReference>
<dbReference type="GO" id="GO:0005524">
    <property type="term" value="F:ATP binding"/>
    <property type="evidence" value="ECO:0007669"/>
    <property type="project" value="UniProtKB-KW"/>
</dbReference>
<evidence type="ECO:0000313" key="12">
    <source>
        <dbReference type="EMBL" id="RAS35355.1"/>
    </source>
</evidence>
<dbReference type="Gene3D" id="1.20.1560.10">
    <property type="entry name" value="ABC transporter type 1, transmembrane domain"/>
    <property type="match status" value="1"/>
</dbReference>
<dbReference type="OrthoDB" id="9760776at2"/>
<feature type="transmembrane region" description="Helical" evidence="9">
    <location>
        <begin position="149"/>
        <end position="167"/>
    </location>
</feature>
<dbReference type="GO" id="GO:0034040">
    <property type="term" value="F:ATPase-coupled lipid transmembrane transporter activity"/>
    <property type="evidence" value="ECO:0007669"/>
    <property type="project" value="TreeGrafter"/>
</dbReference>
<dbReference type="EMBL" id="QLTK01000005">
    <property type="protein sequence ID" value="RAS35355.1"/>
    <property type="molecule type" value="Genomic_DNA"/>
</dbReference>
<name>A0A329CX80_9BURK</name>
<dbReference type="InterPro" id="IPR003593">
    <property type="entry name" value="AAA+_ATPase"/>
</dbReference>
<dbReference type="NCBIfam" id="TIGR01194">
    <property type="entry name" value="cyc_pep_trnsptr"/>
    <property type="match status" value="1"/>
</dbReference>
<feature type="transmembrane region" description="Helical" evidence="9">
    <location>
        <begin position="54"/>
        <end position="76"/>
    </location>
</feature>
<evidence type="ECO:0000256" key="1">
    <source>
        <dbReference type="ARBA" id="ARBA00004651"/>
    </source>
</evidence>
<evidence type="ECO:0000256" key="6">
    <source>
        <dbReference type="ARBA" id="ARBA00022840"/>
    </source>
</evidence>
<reference evidence="12 13" key="1">
    <citation type="submission" date="2018-06" db="EMBL/GenBank/DDBJ databases">
        <title>Genomic Encyclopedia of Type Strains, Phase III (KMG-III): the genomes of soil and plant-associated and newly described type strains.</title>
        <authorList>
            <person name="Whitman W."/>
        </authorList>
    </citation>
    <scope>NUCLEOTIDE SEQUENCE [LARGE SCALE GENOMIC DNA]</scope>
    <source>
        <strain evidence="12 13">LMG 23644</strain>
    </source>
</reference>
<dbReference type="PROSITE" id="PS00211">
    <property type="entry name" value="ABC_TRANSPORTER_1"/>
    <property type="match status" value="1"/>
</dbReference>
<evidence type="ECO:0000259" key="10">
    <source>
        <dbReference type="PROSITE" id="PS50893"/>
    </source>
</evidence>
<evidence type="ECO:0000256" key="5">
    <source>
        <dbReference type="ARBA" id="ARBA00022741"/>
    </source>
</evidence>
<dbReference type="RefSeq" id="WP_111931074.1">
    <property type="nucleotide sequence ID" value="NZ_CADFFP010000006.1"/>
</dbReference>
<dbReference type="SUPFAM" id="SSF90123">
    <property type="entry name" value="ABC transporter transmembrane region"/>
    <property type="match status" value="1"/>
</dbReference>
<feature type="domain" description="ABC transporter" evidence="10">
    <location>
        <begin position="323"/>
        <end position="552"/>
    </location>
</feature>
<dbReference type="SUPFAM" id="SSF52540">
    <property type="entry name" value="P-loop containing nucleoside triphosphate hydrolases"/>
    <property type="match status" value="1"/>
</dbReference>
<keyword evidence="7 9" id="KW-1133">Transmembrane helix</keyword>
<dbReference type="PROSITE" id="PS50929">
    <property type="entry name" value="ABC_TM1F"/>
    <property type="match status" value="1"/>
</dbReference>
<keyword evidence="4 9" id="KW-0812">Transmembrane</keyword>
<evidence type="ECO:0000256" key="7">
    <source>
        <dbReference type="ARBA" id="ARBA00022989"/>
    </source>
</evidence>
<dbReference type="GO" id="GO:0015833">
    <property type="term" value="P:peptide transport"/>
    <property type="evidence" value="ECO:0007669"/>
    <property type="project" value="InterPro"/>
</dbReference>
<evidence type="ECO:0000313" key="13">
    <source>
        <dbReference type="Proteomes" id="UP000248918"/>
    </source>
</evidence>
<dbReference type="GO" id="GO:0005886">
    <property type="term" value="C:plasma membrane"/>
    <property type="evidence" value="ECO:0007669"/>
    <property type="project" value="UniProtKB-SubCell"/>
</dbReference>
<evidence type="ECO:0000256" key="4">
    <source>
        <dbReference type="ARBA" id="ARBA00022692"/>
    </source>
</evidence>
<keyword evidence="3" id="KW-0997">Cell inner membrane</keyword>
<proteinExistence type="predicted"/>
<protein>
    <submittedName>
        <fullName evidence="12">Putative ATP-binding cassette transporter</fullName>
    </submittedName>
</protein>
<feature type="domain" description="ABC transmembrane type-1" evidence="11">
    <location>
        <begin position="16"/>
        <end position="291"/>
    </location>
</feature>
<dbReference type="InterPro" id="IPR027417">
    <property type="entry name" value="P-loop_NTPase"/>
</dbReference>
<gene>
    <name evidence="12" type="ORF">BX591_10574</name>
</gene>
<keyword evidence="6 12" id="KW-0067">ATP-binding</keyword>
<dbReference type="GO" id="GO:0016887">
    <property type="term" value="F:ATP hydrolysis activity"/>
    <property type="evidence" value="ECO:0007669"/>
    <property type="project" value="InterPro"/>
</dbReference>
<keyword evidence="2" id="KW-1003">Cell membrane</keyword>
<comment type="subcellular location">
    <subcellularLocation>
        <location evidence="1">Cell membrane</location>
        <topology evidence="1">Multi-pass membrane protein</topology>
    </subcellularLocation>
</comment>
<dbReference type="InterPro" id="IPR005898">
    <property type="entry name" value="Cyc_pep_transpt_SyrD/YojI"/>
</dbReference>
<dbReference type="InterPro" id="IPR017871">
    <property type="entry name" value="ABC_transporter-like_CS"/>
</dbReference>
<dbReference type="GO" id="GO:0140359">
    <property type="term" value="F:ABC-type transporter activity"/>
    <property type="evidence" value="ECO:0007669"/>
    <property type="project" value="InterPro"/>
</dbReference>
<dbReference type="AlphaFoldDB" id="A0A329CX80"/>
<dbReference type="GO" id="GO:1904680">
    <property type="term" value="F:peptide transmembrane transporter activity"/>
    <property type="evidence" value="ECO:0007669"/>
    <property type="project" value="InterPro"/>
</dbReference>
<comment type="caution">
    <text evidence="12">The sequence shown here is derived from an EMBL/GenBank/DDBJ whole genome shotgun (WGS) entry which is preliminary data.</text>
</comment>
<evidence type="ECO:0000256" key="2">
    <source>
        <dbReference type="ARBA" id="ARBA00022475"/>
    </source>
</evidence>
<dbReference type="SMART" id="SM00382">
    <property type="entry name" value="AAA"/>
    <property type="match status" value="1"/>
</dbReference>
<dbReference type="Pfam" id="PF00005">
    <property type="entry name" value="ABC_tran"/>
    <property type="match status" value="1"/>
</dbReference>
<feature type="transmembrane region" description="Helical" evidence="9">
    <location>
        <begin position="118"/>
        <end position="143"/>
    </location>
</feature>
<dbReference type="PANTHER" id="PTHR24221">
    <property type="entry name" value="ATP-BINDING CASSETTE SUB-FAMILY B"/>
    <property type="match status" value="1"/>
</dbReference>
<accession>A0A329CX80</accession>
<dbReference type="InterPro" id="IPR011527">
    <property type="entry name" value="ABC1_TM_dom"/>
</dbReference>
<dbReference type="Gene3D" id="3.40.50.300">
    <property type="entry name" value="P-loop containing nucleotide triphosphate hydrolases"/>
    <property type="match status" value="1"/>
</dbReference>
<evidence type="ECO:0000256" key="8">
    <source>
        <dbReference type="ARBA" id="ARBA00023136"/>
    </source>
</evidence>
<sequence>MHTLWFLVKGSRRRLLLAIGMSLVSGFGNASMVALINQALVASRERLVELGLRFLVIGVVVLFTRTASQTLFMSLGQNAKASLRMKTINRISSAPFAHVERQGSARSLSVLTQDLDSIVMLFVGLPGLVMNGAVIAGCLVYLGILSWQVLAFAAVTVLIGSAGFHLANTRGVFHLRKSRQREDTLVRQFRALFDGAKELKLHRARTREFIDGTLATEVEAVRVQRTRGYVLYAAAASWGSFIFFAFIGCVLFVLTRYVPVEPHVMSGYAMIFLYMIMPIEGVLSAIPNLSTAAVALERVEQLNAELPVEHTVAAAQATSFESIVLEGVTHRYFREKENDVFTLGPVDLSFRPGELVYLIGGNGSGKTTLAKMIVGLYTPESGRILLNGQEVGEAQRDAYRQHFSVVFSDFFLFDTLLGIRLDNVDAAAHALLDDLQLSHKVKIENGAFSTLELSQGQRKRLALLVSYLEDRPFYLFDEWAADQDPLFKDVFYRRLLPELKAKGKTVLVITHDDRYFHLADRYIKLDFGQVVEQGEGAHLAELMAAPAVLAAHPFTAHGTNATSFPAAHGAQI</sequence>
<evidence type="ECO:0000256" key="3">
    <source>
        <dbReference type="ARBA" id="ARBA00022519"/>
    </source>
</evidence>
<evidence type="ECO:0000256" key="9">
    <source>
        <dbReference type="SAM" id="Phobius"/>
    </source>
</evidence>
<organism evidence="12 13">
    <name type="scientific">Paraburkholderia bryophila</name>
    <dbReference type="NCBI Taxonomy" id="420952"/>
    <lineage>
        <taxon>Bacteria</taxon>
        <taxon>Pseudomonadati</taxon>
        <taxon>Pseudomonadota</taxon>
        <taxon>Betaproteobacteria</taxon>
        <taxon>Burkholderiales</taxon>
        <taxon>Burkholderiaceae</taxon>
        <taxon>Paraburkholderia</taxon>
    </lineage>
</organism>
<keyword evidence="5" id="KW-0547">Nucleotide-binding</keyword>
<dbReference type="Proteomes" id="UP000248918">
    <property type="component" value="Unassembled WGS sequence"/>
</dbReference>